<reference evidence="2" key="1">
    <citation type="journal article" date="2019" name="Int. J. Syst. Evol. Microbiol.">
        <title>The Global Catalogue of Microorganisms (GCM) 10K type strain sequencing project: providing services to taxonomists for standard genome sequencing and annotation.</title>
        <authorList>
            <consortium name="The Broad Institute Genomics Platform"/>
            <consortium name="The Broad Institute Genome Sequencing Center for Infectious Disease"/>
            <person name="Wu L."/>
            <person name="Ma J."/>
        </authorList>
    </citation>
    <scope>NUCLEOTIDE SEQUENCE [LARGE SCALE GENOMIC DNA]</scope>
    <source>
        <strain evidence="2">DFY28</strain>
    </source>
</reference>
<sequence length="83" mass="9095">MSLPSYSDVFSINHERPHDEDIHVGDLVRTGENFHPHFTVIAVSGDKAWLRNVQNGVDSLAQLDRCRKIGEADVALGVAVAAE</sequence>
<proteinExistence type="predicted"/>
<dbReference type="RefSeq" id="WP_377281209.1">
    <property type="nucleotide sequence ID" value="NZ_JBHRSI010000003.1"/>
</dbReference>
<comment type="caution">
    <text evidence="1">The sequence shown here is derived from an EMBL/GenBank/DDBJ whole genome shotgun (WGS) entry which is preliminary data.</text>
</comment>
<dbReference type="Proteomes" id="UP001597237">
    <property type="component" value="Unassembled WGS sequence"/>
</dbReference>
<gene>
    <name evidence="1" type="ORF">ACFSC0_00995</name>
</gene>
<accession>A0ABW4MWP6</accession>
<protein>
    <submittedName>
        <fullName evidence="1">Uncharacterized protein</fullName>
    </submittedName>
</protein>
<organism evidence="1 2">
    <name type="scientific">Phenylobacterium terrae</name>
    <dbReference type="NCBI Taxonomy" id="2665495"/>
    <lineage>
        <taxon>Bacteria</taxon>
        <taxon>Pseudomonadati</taxon>
        <taxon>Pseudomonadota</taxon>
        <taxon>Alphaproteobacteria</taxon>
        <taxon>Caulobacterales</taxon>
        <taxon>Caulobacteraceae</taxon>
        <taxon>Phenylobacterium</taxon>
    </lineage>
</organism>
<evidence type="ECO:0000313" key="2">
    <source>
        <dbReference type="Proteomes" id="UP001597237"/>
    </source>
</evidence>
<name>A0ABW4MWP6_9CAUL</name>
<keyword evidence="2" id="KW-1185">Reference proteome</keyword>
<dbReference type="EMBL" id="JBHUEY010000001">
    <property type="protein sequence ID" value="MFD1781958.1"/>
    <property type="molecule type" value="Genomic_DNA"/>
</dbReference>
<evidence type="ECO:0000313" key="1">
    <source>
        <dbReference type="EMBL" id="MFD1781958.1"/>
    </source>
</evidence>